<dbReference type="EMBL" id="PKPP01009933">
    <property type="protein sequence ID" value="PWA47158.1"/>
    <property type="molecule type" value="Genomic_DNA"/>
</dbReference>
<keyword evidence="2" id="KW-1185">Reference proteome</keyword>
<comment type="caution">
    <text evidence="1">The sequence shown here is derived from an EMBL/GenBank/DDBJ whole genome shotgun (WGS) entry which is preliminary data.</text>
</comment>
<organism evidence="1 2">
    <name type="scientific">Artemisia annua</name>
    <name type="common">Sweet wormwood</name>
    <dbReference type="NCBI Taxonomy" id="35608"/>
    <lineage>
        <taxon>Eukaryota</taxon>
        <taxon>Viridiplantae</taxon>
        <taxon>Streptophyta</taxon>
        <taxon>Embryophyta</taxon>
        <taxon>Tracheophyta</taxon>
        <taxon>Spermatophyta</taxon>
        <taxon>Magnoliopsida</taxon>
        <taxon>eudicotyledons</taxon>
        <taxon>Gunneridae</taxon>
        <taxon>Pentapetalae</taxon>
        <taxon>asterids</taxon>
        <taxon>campanulids</taxon>
        <taxon>Asterales</taxon>
        <taxon>Asteraceae</taxon>
        <taxon>Asteroideae</taxon>
        <taxon>Anthemideae</taxon>
        <taxon>Artemisiinae</taxon>
        <taxon>Artemisia</taxon>
    </lineage>
</organism>
<gene>
    <name evidence="1" type="ORF">CTI12_AA501000</name>
</gene>
<accession>A0A2U1LDS7</accession>
<protein>
    <submittedName>
        <fullName evidence="1">Uncharacterized protein</fullName>
    </submittedName>
</protein>
<reference evidence="1 2" key="1">
    <citation type="journal article" date="2018" name="Mol. Plant">
        <title>The genome of Artemisia annua provides insight into the evolution of Asteraceae family and artemisinin biosynthesis.</title>
        <authorList>
            <person name="Shen Q."/>
            <person name="Zhang L."/>
            <person name="Liao Z."/>
            <person name="Wang S."/>
            <person name="Yan T."/>
            <person name="Shi P."/>
            <person name="Liu M."/>
            <person name="Fu X."/>
            <person name="Pan Q."/>
            <person name="Wang Y."/>
            <person name="Lv Z."/>
            <person name="Lu X."/>
            <person name="Zhang F."/>
            <person name="Jiang W."/>
            <person name="Ma Y."/>
            <person name="Chen M."/>
            <person name="Hao X."/>
            <person name="Li L."/>
            <person name="Tang Y."/>
            <person name="Lv G."/>
            <person name="Zhou Y."/>
            <person name="Sun X."/>
            <person name="Brodelius P.E."/>
            <person name="Rose J.K.C."/>
            <person name="Tang K."/>
        </authorList>
    </citation>
    <scope>NUCLEOTIDE SEQUENCE [LARGE SCALE GENOMIC DNA]</scope>
    <source>
        <strain evidence="2">cv. Huhao1</strain>
        <tissue evidence="1">Leaf</tissue>
    </source>
</reference>
<sequence length="159" mass="18103">MQEPTTTVRLVSESMLANGHSYYRSLSIGDLKKVPPPTRNLVKVHQLLHPGSFRSLENPSTAPYHSWQLEMGAMMEQLNTQFGEAMEFIGLLCSANTISRDIMCDINQALDTTRAQVMSLRRAQQETQARERDRDQTIETMAAKIQELQRRLDKNQGKP</sequence>
<dbReference type="Proteomes" id="UP000245207">
    <property type="component" value="Unassembled WGS sequence"/>
</dbReference>
<dbReference type="AlphaFoldDB" id="A0A2U1LDS7"/>
<proteinExistence type="predicted"/>
<evidence type="ECO:0000313" key="1">
    <source>
        <dbReference type="EMBL" id="PWA47158.1"/>
    </source>
</evidence>
<evidence type="ECO:0000313" key="2">
    <source>
        <dbReference type="Proteomes" id="UP000245207"/>
    </source>
</evidence>
<name>A0A2U1LDS7_ARTAN</name>